<dbReference type="InterPro" id="IPR036188">
    <property type="entry name" value="FAD/NAD-bd_sf"/>
</dbReference>
<dbReference type="FunFam" id="3.50.50.60:FF:000115">
    <property type="entry name" value="Salicylate hydroxylase, putative"/>
    <property type="match status" value="1"/>
</dbReference>
<reference evidence="7 8" key="1">
    <citation type="journal article" date="2019" name="Nat. Ecol. Evol.">
        <title>Megaphylogeny resolves global patterns of mushroom evolution.</title>
        <authorList>
            <person name="Varga T."/>
            <person name="Krizsan K."/>
            <person name="Foldi C."/>
            <person name="Dima B."/>
            <person name="Sanchez-Garcia M."/>
            <person name="Sanchez-Ramirez S."/>
            <person name="Szollosi G.J."/>
            <person name="Szarkandi J.G."/>
            <person name="Papp V."/>
            <person name="Albert L."/>
            <person name="Andreopoulos W."/>
            <person name="Angelini C."/>
            <person name="Antonin V."/>
            <person name="Barry K.W."/>
            <person name="Bougher N.L."/>
            <person name="Buchanan P."/>
            <person name="Buyck B."/>
            <person name="Bense V."/>
            <person name="Catcheside P."/>
            <person name="Chovatia M."/>
            <person name="Cooper J."/>
            <person name="Damon W."/>
            <person name="Desjardin D."/>
            <person name="Finy P."/>
            <person name="Geml J."/>
            <person name="Haridas S."/>
            <person name="Hughes K."/>
            <person name="Justo A."/>
            <person name="Karasinski D."/>
            <person name="Kautmanova I."/>
            <person name="Kiss B."/>
            <person name="Kocsube S."/>
            <person name="Kotiranta H."/>
            <person name="LaButti K.M."/>
            <person name="Lechner B.E."/>
            <person name="Liimatainen K."/>
            <person name="Lipzen A."/>
            <person name="Lukacs Z."/>
            <person name="Mihaltcheva S."/>
            <person name="Morgado L.N."/>
            <person name="Niskanen T."/>
            <person name="Noordeloos M.E."/>
            <person name="Ohm R.A."/>
            <person name="Ortiz-Santana B."/>
            <person name="Ovrebo C."/>
            <person name="Racz N."/>
            <person name="Riley R."/>
            <person name="Savchenko A."/>
            <person name="Shiryaev A."/>
            <person name="Soop K."/>
            <person name="Spirin V."/>
            <person name="Szebenyi C."/>
            <person name="Tomsovsky M."/>
            <person name="Tulloss R.E."/>
            <person name="Uehling J."/>
            <person name="Grigoriev I.V."/>
            <person name="Vagvolgyi C."/>
            <person name="Papp T."/>
            <person name="Martin F.M."/>
            <person name="Miettinen O."/>
            <person name="Hibbett D.S."/>
            <person name="Nagy L.G."/>
        </authorList>
    </citation>
    <scope>NUCLEOTIDE SEQUENCE [LARGE SCALE GENOMIC DNA]</scope>
    <source>
        <strain evidence="7 8">CBS 309.79</strain>
    </source>
</reference>
<dbReference type="GO" id="GO:0004497">
    <property type="term" value="F:monooxygenase activity"/>
    <property type="evidence" value="ECO:0007669"/>
    <property type="project" value="UniProtKB-KW"/>
</dbReference>
<dbReference type="GO" id="GO:0071949">
    <property type="term" value="F:FAD binding"/>
    <property type="evidence" value="ECO:0007669"/>
    <property type="project" value="InterPro"/>
</dbReference>
<proteinExistence type="inferred from homology"/>
<feature type="domain" description="FAD-binding" evidence="6">
    <location>
        <begin position="75"/>
        <end position="432"/>
    </location>
</feature>
<accession>A0A5C3QNT1</accession>
<dbReference type="PRINTS" id="PR00420">
    <property type="entry name" value="RNGMNOXGNASE"/>
</dbReference>
<evidence type="ECO:0000259" key="6">
    <source>
        <dbReference type="Pfam" id="PF01494"/>
    </source>
</evidence>
<comment type="similarity">
    <text evidence="1">Belongs to the paxM FAD-dependent monooxygenase family.</text>
</comment>
<evidence type="ECO:0000256" key="5">
    <source>
        <dbReference type="ARBA" id="ARBA00023033"/>
    </source>
</evidence>
<dbReference type="STRING" id="1884261.A0A5C3QNT1"/>
<evidence type="ECO:0000313" key="7">
    <source>
        <dbReference type="EMBL" id="TFL03018.1"/>
    </source>
</evidence>
<dbReference type="Proteomes" id="UP000305067">
    <property type="component" value="Unassembled WGS sequence"/>
</dbReference>
<dbReference type="PANTHER" id="PTHR13789">
    <property type="entry name" value="MONOOXYGENASE"/>
    <property type="match status" value="1"/>
</dbReference>
<organism evidence="7 8">
    <name type="scientific">Pterulicium gracile</name>
    <dbReference type="NCBI Taxonomy" id="1884261"/>
    <lineage>
        <taxon>Eukaryota</taxon>
        <taxon>Fungi</taxon>
        <taxon>Dikarya</taxon>
        <taxon>Basidiomycota</taxon>
        <taxon>Agaricomycotina</taxon>
        <taxon>Agaricomycetes</taxon>
        <taxon>Agaricomycetidae</taxon>
        <taxon>Agaricales</taxon>
        <taxon>Pleurotineae</taxon>
        <taxon>Pterulaceae</taxon>
        <taxon>Pterulicium</taxon>
    </lineage>
</organism>
<dbReference type="EMBL" id="ML178821">
    <property type="protein sequence ID" value="TFL03018.1"/>
    <property type="molecule type" value="Genomic_DNA"/>
</dbReference>
<dbReference type="InterPro" id="IPR002938">
    <property type="entry name" value="FAD-bd"/>
</dbReference>
<name>A0A5C3QNT1_9AGAR</name>
<evidence type="ECO:0000256" key="4">
    <source>
        <dbReference type="ARBA" id="ARBA00023002"/>
    </source>
</evidence>
<evidence type="ECO:0000256" key="2">
    <source>
        <dbReference type="ARBA" id="ARBA00022630"/>
    </source>
</evidence>
<protein>
    <recommendedName>
        <fullName evidence="6">FAD-binding domain-containing protein</fullName>
    </recommendedName>
</protein>
<evidence type="ECO:0000256" key="1">
    <source>
        <dbReference type="ARBA" id="ARBA00007992"/>
    </source>
</evidence>
<keyword evidence="5" id="KW-0503">Monooxygenase</keyword>
<dbReference type="SUPFAM" id="SSF54373">
    <property type="entry name" value="FAD-linked reductases, C-terminal domain"/>
    <property type="match status" value="1"/>
</dbReference>
<evidence type="ECO:0000313" key="8">
    <source>
        <dbReference type="Proteomes" id="UP000305067"/>
    </source>
</evidence>
<dbReference type="OrthoDB" id="1878542at2759"/>
<gene>
    <name evidence="7" type="ORF">BDV98DRAFT_546301</name>
</gene>
<sequence length="535" mass="58978">MSFAYIKAGTVSNKLDFSSTNLLARQLHEEYHPLIRSYSAAPTLSIASPPANPISNMIETTERGKSHSRKAPLALEVVVVGCGLGGLAAAFCLGKAGHKVTVLEASPVIGEIGAGIQVTPNVSRLLLRWGLGPKLDQVVVKPQAFGFRRFDTGELIGWTPFGDTLEKTHGAPYYHIHRADYHTILYEIAKPHMDLRLNSKVVSVDVIPAPQQTSVSGASNATPKVALTLQFGDIVYADMIIGADGIKSMLRDLVVGSPDRPVATGDAAYRAIIPAGDMLKDPVLRHLIEDGEMTGWMGPNKHIMGYCLRQKKEYNLVMAHPDDGSTESWTAEASTEKMREDFKGWEPRIQKLLALVQSTLNWKLMDRAPLSTWVHKDGRIALLGDACHPMLPYRAQGAAMAIEDAATLGVLFSRITDYSQITPLLHAYQRLRYDRTSSSQLEARMNQRTFHHEDGPEQERRDASMKAAMKLARAGLDPDMALSSEDLQAGNANMWADKSKNVAQFSYDAEQVAEDYWEEEGRYVIGGDQRRLAKL</sequence>
<dbReference type="Pfam" id="PF01494">
    <property type="entry name" value="FAD_binding_3"/>
    <property type="match status" value="1"/>
</dbReference>
<keyword evidence="3" id="KW-0274">FAD</keyword>
<dbReference type="InterPro" id="IPR050493">
    <property type="entry name" value="FAD-dep_Monooxygenase_BioMet"/>
</dbReference>
<evidence type="ECO:0000256" key="3">
    <source>
        <dbReference type="ARBA" id="ARBA00022827"/>
    </source>
</evidence>
<dbReference type="AlphaFoldDB" id="A0A5C3QNT1"/>
<keyword evidence="8" id="KW-1185">Reference proteome</keyword>
<dbReference type="SUPFAM" id="SSF51905">
    <property type="entry name" value="FAD/NAD(P)-binding domain"/>
    <property type="match status" value="1"/>
</dbReference>
<dbReference type="Gene3D" id="3.50.50.60">
    <property type="entry name" value="FAD/NAD(P)-binding domain"/>
    <property type="match status" value="1"/>
</dbReference>
<keyword evidence="2" id="KW-0285">Flavoprotein</keyword>
<keyword evidence="4" id="KW-0560">Oxidoreductase</keyword>
<dbReference type="PANTHER" id="PTHR13789:SF147">
    <property type="entry name" value="PUTATIVE (AFU_ORTHOLOGUE AFUA_2G01950)-RELATED"/>
    <property type="match status" value="1"/>
</dbReference>